<dbReference type="AlphaFoldDB" id="A0A562VF75"/>
<dbReference type="EMBL" id="VLLN01000026">
    <property type="protein sequence ID" value="TWJ16566.1"/>
    <property type="molecule type" value="Genomic_DNA"/>
</dbReference>
<evidence type="ECO:0000256" key="3">
    <source>
        <dbReference type="ARBA" id="ARBA00023136"/>
    </source>
</evidence>
<dbReference type="InterPro" id="IPR036259">
    <property type="entry name" value="MFS_trans_sf"/>
</dbReference>
<protein>
    <submittedName>
        <fullName evidence="5">MFS transporter</fullName>
    </submittedName>
</protein>
<evidence type="ECO:0000256" key="1">
    <source>
        <dbReference type="ARBA" id="ARBA00022692"/>
    </source>
</evidence>
<reference evidence="5 6" key="1">
    <citation type="submission" date="2019-07" db="EMBL/GenBank/DDBJ databases">
        <title>Genomic Encyclopedia of Archaeal and Bacterial Type Strains, Phase II (KMG-II): from individual species to whole genera.</title>
        <authorList>
            <person name="Goeker M."/>
        </authorList>
    </citation>
    <scope>NUCLEOTIDE SEQUENCE [LARGE SCALE GENOMIC DNA]</scope>
    <source>
        <strain evidence="5 6">ATCC BAA-1139</strain>
    </source>
</reference>
<dbReference type="Gene3D" id="1.20.1250.20">
    <property type="entry name" value="MFS general substrate transporter like domains"/>
    <property type="match status" value="1"/>
</dbReference>
<feature type="transmembrane region" description="Helical" evidence="4">
    <location>
        <begin position="172"/>
        <end position="190"/>
    </location>
</feature>
<evidence type="ECO:0000313" key="6">
    <source>
        <dbReference type="Proteomes" id="UP000319449"/>
    </source>
</evidence>
<feature type="transmembrane region" description="Helical" evidence="4">
    <location>
        <begin position="57"/>
        <end position="77"/>
    </location>
</feature>
<feature type="transmembrane region" description="Helical" evidence="4">
    <location>
        <begin position="31"/>
        <end position="51"/>
    </location>
</feature>
<sequence length="245" mass="26120">MSLAAIGIASDTNTAWITDLTEGSDKSGASVMASCANMLGLAVGPLMGGMLAQYVPAPLQLSFCIYLALQVVMALFIRQTLERSEWPGLTLREVSLRPRIGIPPGILGRFFSPAATVFATFAMTSFYAALLPSLLVRDLRISNLTIGGDVDFELFLAAALAIILTRRLQSRTAMLGGLALLVPSLAMLMLSQGTPFTSGPPCRNRCERTCRSSGVNVSSPNRIPKPGYTTIISTKEVHHERSAGS</sequence>
<dbReference type="GO" id="GO:0022857">
    <property type="term" value="F:transmembrane transporter activity"/>
    <property type="evidence" value="ECO:0007669"/>
    <property type="project" value="InterPro"/>
</dbReference>
<dbReference type="Pfam" id="PF07690">
    <property type="entry name" value="MFS_1"/>
    <property type="match status" value="1"/>
</dbReference>
<name>A0A562VF75_9BACT</name>
<dbReference type="SUPFAM" id="SSF103473">
    <property type="entry name" value="MFS general substrate transporter"/>
    <property type="match status" value="1"/>
</dbReference>
<evidence type="ECO:0000256" key="2">
    <source>
        <dbReference type="ARBA" id="ARBA00022989"/>
    </source>
</evidence>
<comment type="caution">
    <text evidence="5">The sequence shown here is derived from an EMBL/GenBank/DDBJ whole genome shotgun (WGS) entry which is preliminary data.</text>
</comment>
<evidence type="ECO:0000313" key="5">
    <source>
        <dbReference type="EMBL" id="TWJ16566.1"/>
    </source>
</evidence>
<gene>
    <name evidence="5" type="ORF">JN12_03321</name>
</gene>
<keyword evidence="2 4" id="KW-1133">Transmembrane helix</keyword>
<organism evidence="5 6">
    <name type="scientific">Geobacter argillaceus</name>
    <dbReference type="NCBI Taxonomy" id="345631"/>
    <lineage>
        <taxon>Bacteria</taxon>
        <taxon>Pseudomonadati</taxon>
        <taxon>Thermodesulfobacteriota</taxon>
        <taxon>Desulfuromonadia</taxon>
        <taxon>Geobacterales</taxon>
        <taxon>Geobacteraceae</taxon>
        <taxon>Geobacter</taxon>
    </lineage>
</organism>
<dbReference type="Proteomes" id="UP000319449">
    <property type="component" value="Unassembled WGS sequence"/>
</dbReference>
<proteinExistence type="predicted"/>
<keyword evidence="1 4" id="KW-0812">Transmembrane</keyword>
<feature type="transmembrane region" description="Helical" evidence="4">
    <location>
        <begin position="106"/>
        <end position="129"/>
    </location>
</feature>
<accession>A0A562VF75</accession>
<dbReference type="InterPro" id="IPR011701">
    <property type="entry name" value="MFS"/>
</dbReference>
<keyword evidence="6" id="KW-1185">Reference proteome</keyword>
<keyword evidence="3 4" id="KW-0472">Membrane</keyword>
<evidence type="ECO:0000256" key="4">
    <source>
        <dbReference type="SAM" id="Phobius"/>
    </source>
</evidence>